<name>A0ABP7JTI5_9RHOB</name>
<keyword evidence="5" id="KW-1185">Reference proteome</keyword>
<dbReference type="Gene3D" id="3.40.630.30">
    <property type="match status" value="1"/>
</dbReference>
<dbReference type="Proteomes" id="UP001399917">
    <property type="component" value="Unassembled WGS sequence"/>
</dbReference>
<dbReference type="PROSITE" id="PS51186">
    <property type="entry name" value="GNAT"/>
    <property type="match status" value="1"/>
</dbReference>
<dbReference type="Pfam" id="PF13420">
    <property type="entry name" value="Acetyltransf_4"/>
    <property type="match status" value="1"/>
</dbReference>
<dbReference type="EMBL" id="BAABDF010000001">
    <property type="protein sequence ID" value="GAA3853446.1"/>
    <property type="molecule type" value="Genomic_DNA"/>
</dbReference>
<keyword evidence="2" id="KW-0012">Acyltransferase</keyword>
<reference evidence="5" key="1">
    <citation type="journal article" date="2019" name="Int. J. Syst. Evol. Microbiol.">
        <title>The Global Catalogue of Microorganisms (GCM) 10K type strain sequencing project: providing services to taxonomists for standard genome sequencing and annotation.</title>
        <authorList>
            <consortium name="The Broad Institute Genomics Platform"/>
            <consortium name="The Broad Institute Genome Sequencing Center for Infectious Disease"/>
            <person name="Wu L."/>
            <person name="Ma J."/>
        </authorList>
    </citation>
    <scope>NUCLEOTIDE SEQUENCE [LARGE SCALE GENOMIC DNA]</scope>
    <source>
        <strain evidence="5">JCM 17190</strain>
    </source>
</reference>
<evidence type="ECO:0000313" key="4">
    <source>
        <dbReference type="EMBL" id="GAA3853446.1"/>
    </source>
</evidence>
<sequence length="164" mass="18090">MTLRSATPADAEAIKSIMDPVIETSTSSFSSLSRSTAEWAAFIEDRIAANRAFYVVEGEGHSVLGYASYEQFSPGNNGYRYTMEHSVYLTEGAQGKGLGRMLMIALIEHARSSGHHSMVAKIDASNNGSIAFHESLGFEVRGRLQEAGFKFDRWLDVVFMQKLL</sequence>
<dbReference type="InterPro" id="IPR016181">
    <property type="entry name" value="Acyl_CoA_acyltransferase"/>
</dbReference>
<evidence type="ECO:0000313" key="5">
    <source>
        <dbReference type="Proteomes" id="UP001399917"/>
    </source>
</evidence>
<dbReference type="CDD" id="cd04301">
    <property type="entry name" value="NAT_SF"/>
    <property type="match status" value="1"/>
</dbReference>
<feature type="domain" description="N-acetyltransferase" evidence="3">
    <location>
        <begin position="1"/>
        <end position="164"/>
    </location>
</feature>
<evidence type="ECO:0000259" key="3">
    <source>
        <dbReference type="PROSITE" id="PS51186"/>
    </source>
</evidence>
<evidence type="ECO:0000256" key="1">
    <source>
        <dbReference type="ARBA" id="ARBA00022679"/>
    </source>
</evidence>
<protein>
    <submittedName>
        <fullName evidence="4">GNAT family N-acetyltransferase</fullName>
    </submittedName>
</protein>
<comment type="caution">
    <text evidence="4">The sequence shown here is derived from an EMBL/GenBank/DDBJ whole genome shotgun (WGS) entry which is preliminary data.</text>
</comment>
<gene>
    <name evidence="4" type="ORF">GCM10022404_01020</name>
</gene>
<keyword evidence="1" id="KW-0808">Transferase</keyword>
<proteinExistence type="predicted"/>
<accession>A0ABP7JTI5</accession>
<dbReference type="RefSeq" id="WP_344841992.1">
    <property type="nucleotide sequence ID" value="NZ_BAABDF010000001.1"/>
</dbReference>
<organism evidence="4 5">
    <name type="scientific">Celeribacter arenosi</name>
    <dbReference type="NCBI Taxonomy" id="792649"/>
    <lineage>
        <taxon>Bacteria</taxon>
        <taxon>Pseudomonadati</taxon>
        <taxon>Pseudomonadota</taxon>
        <taxon>Alphaproteobacteria</taxon>
        <taxon>Rhodobacterales</taxon>
        <taxon>Roseobacteraceae</taxon>
        <taxon>Celeribacter</taxon>
    </lineage>
</organism>
<dbReference type="PANTHER" id="PTHR43072:SF23">
    <property type="entry name" value="UPF0039 PROTEIN C11D3.02C"/>
    <property type="match status" value="1"/>
</dbReference>
<dbReference type="PANTHER" id="PTHR43072">
    <property type="entry name" value="N-ACETYLTRANSFERASE"/>
    <property type="match status" value="1"/>
</dbReference>
<dbReference type="SUPFAM" id="SSF55729">
    <property type="entry name" value="Acyl-CoA N-acyltransferases (Nat)"/>
    <property type="match status" value="1"/>
</dbReference>
<evidence type="ECO:0000256" key="2">
    <source>
        <dbReference type="ARBA" id="ARBA00023315"/>
    </source>
</evidence>
<dbReference type="InterPro" id="IPR000182">
    <property type="entry name" value="GNAT_dom"/>
</dbReference>